<name>A0AAW4PJR7_9EURY</name>
<evidence type="ECO:0000313" key="3">
    <source>
        <dbReference type="EMBL" id="MBX0297813.1"/>
    </source>
</evidence>
<organism evidence="3 4">
    <name type="scientific">Haloarcula nitratireducens</name>
    <dbReference type="NCBI Taxonomy" id="2487749"/>
    <lineage>
        <taxon>Archaea</taxon>
        <taxon>Methanobacteriati</taxon>
        <taxon>Methanobacteriota</taxon>
        <taxon>Stenosarchaea group</taxon>
        <taxon>Halobacteria</taxon>
        <taxon>Halobacteriales</taxon>
        <taxon>Haloarculaceae</taxon>
        <taxon>Haloarcula</taxon>
    </lineage>
</organism>
<evidence type="ECO:0000259" key="2">
    <source>
        <dbReference type="Pfam" id="PF00391"/>
    </source>
</evidence>
<dbReference type="GO" id="GO:0016772">
    <property type="term" value="F:transferase activity, transferring phosphorus-containing groups"/>
    <property type="evidence" value="ECO:0007669"/>
    <property type="project" value="InterPro"/>
</dbReference>
<dbReference type="Pfam" id="PF00391">
    <property type="entry name" value="PEP-utilizers"/>
    <property type="match status" value="1"/>
</dbReference>
<comment type="caution">
    <text evidence="3">The sequence shown here is derived from an EMBL/GenBank/DDBJ whole genome shotgun (WGS) entry which is preliminary data.</text>
</comment>
<feature type="region of interest" description="Disordered" evidence="1">
    <location>
        <begin position="37"/>
        <end position="58"/>
    </location>
</feature>
<dbReference type="AlphaFoldDB" id="A0AAW4PJR7"/>
<feature type="domain" description="PEP-utilising enzyme mobile" evidence="2">
    <location>
        <begin position="80"/>
        <end position="150"/>
    </location>
</feature>
<dbReference type="PANTHER" id="PTHR43615:SF1">
    <property type="entry name" value="PPDK_N DOMAIN-CONTAINING PROTEIN"/>
    <property type="match status" value="1"/>
</dbReference>
<gene>
    <name evidence="3" type="ORF">EGH23_23370</name>
</gene>
<feature type="compositionally biased region" description="Basic and acidic residues" evidence="1">
    <location>
        <begin position="157"/>
        <end position="178"/>
    </location>
</feature>
<proteinExistence type="predicted"/>
<accession>A0AAW4PJR7</accession>
<dbReference type="Gene3D" id="3.50.30.10">
    <property type="entry name" value="Phosphohistidine domain"/>
    <property type="match status" value="1"/>
</dbReference>
<dbReference type="EMBL" id="RKLT01000028">
    <property type="protein sequence ID" value="MBX0297813.1"/>
    <property type="molecule type" value="Genomic_DNA"/>
</dbReference>
<protein>
    <recommendedName>
        <fullName evidence="2">PEP-utilising enzyme mobile domain-containing protein</fullName>
    </recommendedName>
</protein>
<reference evidence="3 4" key="1">
    <citation type="submission" date="2021-06" db="EMBL/GenBank/DDBJ databases">
        <title>Halomicroarcula sp. a new haloarchaeum isolated from saline soil.</title>
        <authorList>
            <person name="Duran-Viseras A."/>
            <person name="Sanchez-Porro C."/>
            <person name="Ventosa A."/>
        </authorList>
    </citation>
    <scope>NUCLEOTIDE SEQUENCE [LARGE SCALE GENOMIC DNA]</scope>
    <source>
        <strain evidence="3 4">F27</strain>
    </source>
</reference>
<dbReference type="InterPro" id="IPR051549">
    <property type="entry name" value="PEP_Utilizing_Enz"/>
</dbReference>
<dbReference type="Proteomes" id="UP001430455">
    <property type="component" value="Unassembled WGS sequence"/>
</dbReference>
<dbReference type="PANTHER" id="PTHR43615">
    <property type="entry name" value="PHOSPHOENOLPYRUVATE SYNTHASE-RELATED"/>
    <property type="match status" value="1"/>
</dbReference>
<dbReference type="InterPro" id="IPR008279">
    <property type="entry name" value="PEP-util_enz_mobile_dom"/>
</dbReference>
<feature type="region of interest" description="Disordered" evidence="1">
    <location>
        <begin position="153"/>
        <end position="178"/>
    </location>
</feature>
<sequence>MFAALDGECADVDIDTRRREHTRNIELDAPPVLTSEGEVVRGQTESEPPSENALVGTGVSPGVVEGVARVIRDPKTATVERGEILVAPLTDPGWTPLFLNAAGLVSEVGGAVSHGALVAREYGLPAVVSVSDATRRIRTGQRIRIDGTHGTVELLTEDPKTSDEERAERHETNSAERP</sequence>
<dbReference type="InterPro" id="IPR036637">
    <property type="entry name" value="Phosphohistidine_dom_sf"/>
</dbReference>
<dbReference type="SUPFAM" id="SSF52009">
    <property type="entry name" value="Phosphohistidine domain"/>
    <property type="match status" value="1"/>
</dbReference>
<evidence type="ECO:0000313" key="4">
    <source>
        <dbReference type="Proteomes" id="UP001430455"/>
    </source>
</evidence>
<keyword evidence="4" id="KW-1185">Reference proteome</keyword>
<evidence type="ECO:0000256" key="1">
    <source>
        <dbReference type="SAM" id="MobiDB-lite"/>
    </source>
</evidence>
<dbReference type="RefSeq" id="WP_220582397.1">
    <property type="nucleotide sequence ID" value="NZ_RKLT01000028.1"/>
</dbReference>